<dbReference type="KEGG" id="aagg:ETAA8_29710"/>
<dbReference type="SUPFAM" id="SSF101898">
    <property type="entry name" value="NHL repeat"/>
    <property type="match status" value="1"/>
</dbReference>
<dbReference type="Proteomes" id="UP000315017">
    <property type="component" value="Chromosome"/>
</dbReference>
<accession>A0A517YCB5</accession>
<protein>
    <recommendedName>
        <fullName evidence="4">Endonuclease</fullName>
    </recommendedName>
</protein>
<evidence type="ECO:0000256" key="1">
    <source>
        <dbReference type="SAM" id="SignalP"/>
    </source>
</evidence>
<proteinExistence type="predicted"/>
<name>A0A517YCB5_9BACT</name>
<organism evidence="2 3">
    <name type="scientific">Anatilimnocola aggregata</name>
    <dbReference type="NCBI Taxonomy" id="2528021"/>
    <lineage>
        <taxon>Bacteria</taxon>
        <taxon>Pseudomonadati</taxon>
        <taxon>Planctomycetota</taxon>
        <taxon>Planctomycetia</taxon>
        <taxon>Pirellulales</taxon>
        <taxon>Pirellulaceae</taxon>
        <taxon>Anatilimnocola</taxon>
    </lineage>
</organism>
<keyword evidence="1" id="KW-0732">Signal</keyword>
<dbReference type="EMBL" id="CP036274">
    <property type="protein sequence ID" value="QDU27880.1"/>
    <property type="molecule type" value="Genomic_DNA"/>
</dbReference>
<keyword evidence="3" id="KW-1185">Reference proteome</keyword>
<dbReference type="RefSeq" id="WP_145089237.1">
    <property type="nucleotide sequence ID" value="NZ_CP036274.1"/>
</dbReference>
<reference evidence="2 3" key="1">
    <citation type="submission" date="2019-02" db="EMBL/GenBank/DDBJ databases">
        <title>Deep-cultivation of Planctomycetes and their phenomic and genomic characterization uncovers novel biology.</title>
        <authorList>
            <person name="Wiegand S."/>
            <person name="Jogler M."/>
            <person name="Boedeker C."/>
            <person name="Pinto D."/>
            <person name="Vollmers J."/>
            <person name="Rivas-Marin E."/>
            <person name="Kohn T."/>
            <person name="Peeters S.H."/>
            <person name="Heuer A."/>
            <person name="Rast P."/>
            <person name="Oberbeckmann S."/>
            <person name="Bunk B."/>
            <person name="Jeske O."/>
            <person name="Meyerdierks A."/>
            <person name="Storesund J.E."/>
            <person name="Kallscheuer N."/>
            <person name="Luecker S."/>
            <person name="Lage O.M."/>
            <person name="Pohl T."/>
            <person name="Merkel B.J."/>
            <person name="Hornburger P."/>
            <person name="Mueller R.-W."/>
            <person name="Bruemmer F."/>
            <person name="Labrenz M."/>
            <person name="Spormann A.M."/>
            <person name="Op den Camp H."/>
            <person name="Overmann J."/>
            <person name="Amann R."/>
            <person name="Jetten M.S.M."/>
            <person name="Mascher T."/>
            <person name="Medema M.H."/>
            <person name="Devos D.P."/>
            <person name="Kaster A.-K."/>
            <person name="Ovreas L."/>
            <person name="Rohde M."/>
            <person name="Galperin M.Y."/>
            <person name="Jogler C."/>
        </authorList>
    </citation>
    <scope>NUCLEOTIDE SEQUENCE [LARGE SCALE GENOMIC DNA]</scope>
    <source>
        <strain evidence="2 3">ETA_A8</strain>
    </source>
</reference>
<evidence type="ECO:0000313" key="3">
    <source>
        <dbReference type="Proteomes" id="UP000315017"/>
    </source>
</evidence>
<sequence precursor="true">MQKHFAVVAIALMLPLCALVTASFLPAGAHGLEPAESTKQGPAWEQTKSIAAPEAHQAAAADEKYAYAITNSKIAKYDRKTDQRVATSTAKIVVKHLNSGFFHEGKLYCAHSNYPLKPEQSEIMLLDPASMEIAVFKDFGNFGGSLTWAIQRGEHWWCNFARYGSTNQETFLVRFDDKWNETGRWTYPDVVINQIGSASISGGVWHKDTLLVTDHDHGVLYRLQVPAADKKSTELEFIAQEKAPFTGQGIAHDPVTGGLVGINRAKKEILFAVPAKP</sequence>
<gene>
    <name evidence="2" type="ORF">ETAA8_29710</name>
</gene>
<dbReference type="AlphaFoldDB" id="A0A517YCB5"/>
<feature type="chain" id="PRO_5021720665" description="Endonuclease" evidence="1">
    <location>
        <begin position="30"/>
        <end position="277"/>
    </location>
</feature>
<dbReference type="OrthoDB" id="839202at2"/>
<feature type="signal peptide" evidence="1">
    <location>
        <begin position="1"/>
        <end position="29"/>
    </location>
</feature>
<evidence type="ECO:0000313" key="2">
    <source>
        <dbReference type="EMBL" id="QDU27880.1"/>
    </source>
</evidence>
<evidence type="ECO:0008006" key="4">
    <source>
        <dbReference type="Google" id="ProtNLM"/>
    </source>
</evidence>